<protein>
    <submittedName>
        <fullName evidence="2">TVG1395987 protein</fullName>
    </submittedName>
</protein>
<keyword evidence="1" id="KW-0472">Membrane</keyword>
<dbReference type="Proteomes" id="UP000001017">
    <property type="component" value="Chromosome"/>
</dbReference>
<feature type="transmembrane region" description="Helical" evidence="1">
    <location>
        <begin position="77"/>
        <end position="97"/>
    </location>
</feature>
<dbReference type="STRING" id="273116.gene:9382159"/>
<dbReference type="EMBL" id="BA000011">
    <property type="protein sequence ID" value="BAB60493.1"/>
    <property type="molecule type" value="Genomic_DNA"/>
</dbReference>
<evidence type="ECO:0000256" key="1">
    <source>
        <dbReference type="SAM" id="Phobius"/>
    </source>
</evidence>
<proteinExistence type="predicted"/>
<accession>Q978R4</accession>
<dbReference type="RefSeq" id="WP_010917585.1">
    <property type="nucleotide sequence ID" value="NC_002689.2"/>
</dbReference>
<feature type="transmembrane region" description="Helical" evidence="1">
    <location>
        <begin position="34"/>
        <end position="57"/>
    </location>
</feature>
<dbReference type="GeneID" id="1441467"/>
<organism evidence="2 3">
    <name type="scientific">Thermoplasma volcanium (strain ATCC 51530 / DSM 4299 / JCM 9571 / NBRC 15438 / GSS1)</name>
    <dbReference type="NCBI Taxonomy" id="273116"/>
    <lineage>
        <taxon>Archaea</taxon>
        <taxon>Methanobacteriati</taxon>
        <taxon>Thermoplasmatota</taxon>
        <taxon>Thermoplasmata</taxon>
        <taxon>Thermoplasmatales</taxon>
        <taxon>Thermoplasmataceae</taxon>
        <taxon>Thermoplasma</taxon>
    </lineage>
</organism>
<reference evidence="2 3" key="1">
    <citation type="journal article" date="1999" name="Proc. Jpn. Acad.">
        <title>Determination of the complete genomic DNA sequence of Thermoplasma volvanium GSS1.</title>
        <authorList>
            <person name="Kawashima T."/>
            <person name="Yamamoto Y."/>
            <person name="Aramaki H."/>
            <person name="Nunoshiba T."/>
            <person name="Kawamoto T."/>
            <person name="Watanabe K."/>
            <person name="Yamazaki M."/>
            <person name="Kanehori K."/>
            <person name="Amano N."/>
            <person name="Ohya Y."/>
            <person name="Makino K."/>
            <person name="Suzuki M."/>
        </authorList>
    </citation>
    <scope>NUCLEOTIDE SEQUENCE [LARGE SCALE GENOMIC DNA]</scope>
    <source>
        <strain evidence="3">ATCC 51530 / DSM 4299 / JCM 9571 / NBRC 15438 / GSS1</strain>
    </source>
</reference>
<dbReference type="AlphaFoldDB" id="Q978R4"/>
<dbReference type="HOGENOM" id="CLU_2152755_0_0_2"/>
<gene>
    <name evidence="2" type="ORF">TVG1395987</name>
</gene>
<evidence type="ECO:0000313" key="2">
    <source>
        <dbReference type="EMBL" id="BAB60493.1"/>
    </source>
</evidence>
<reference evidence="2 3" key="2">
    <citation type="journal article" date="2000" name="Proc. Natl. Acad. Sci. U.S.A.">
        <title>Archaeal adaptation to higher temperatures revealed by genomic sequence of Thermoplasma volcanium.</title>
        <authorList>
            <person name="Kawashima T."/>
            <person name="Amano N."/>
            <person name="Koike H."/>
            <person name="Makino S."/>
            <person name="Higuchi S."/>
            <person name="Kawashima-Ohya Y."/>
            <person name="Watanabe K."/>
            <person name="Yamazaki M."/>
            <person name="Kanehori K."/>
            <person name="Kawamoto T."/>
            <person name="Nunoshiba T."/>
            <person name="Yamamoto Y."/>
            <person name="Aramaki H."/>
            <person name="Makino K."/>
            <person name="Suzuki M."/>
        </authorList>
    </citation>
    <scope>NUCLEOTIDE SEQUENCE [LARGE SCALE GENOMIC DNA]</scope>
    <source>
        <strain evidence="3">ATCC 51530 / DSM 4299 / JCM 9571 / NBRC 15438 / GSS1</strain>
    </source>
</reference>
<keyword evidence="3" id="KW-1185">Reference proteome</keyword>
<keyword evidence="1" id="KW-1133">Transmembrane helix</keyword>
<name>Q978R4_THEVO</name>
<keyword evidence="1" id="KW-0812">Transmembrane</keyword>
<dbReference type="PaxDb" id="273116-14325590"/>
<sequence length="111" mass="13267">MRQIQVIEKEEEEEVTEGKQLTTRQKLEYIFGDFLRGFYLIGCIFFDVLIVGFSLTFIPNVSIYEDVVYQSIGTNLILIYGLLLIIFTEAILIYYEIVWFKKFFLRKDHYL</sequence>
<dbReference type="KEGG" id="tvo:TVG1395987"/>
<evidence type="ECO:0000313" key="3">
    <source>
        <dbReference type="Proteomes" id="UP000001017"/>
    </source>
</evidence>